<gene>
    <name evidence="3" type="ORF">HPC62_16450</name>
</gene>
<dbReference type="InterPro" id="IPR050557">
    <property type="entry name" value="RTX_toxin/Mannuronan_C5-epim"/>
</dbReference>
<name>A0A6M8B863_9CYAN</name>
<dbReference type="InterPro" id="IPR018511">
    <property type="entry name" value="Hemolysin-typ_Ca-bd_CS"/>
</dbReference>
<evidence type="ECO:0000256" key="1">
    <source>
        <dbReference type="ARBA" id="ARBA00004613"/>
    </source>
</evidence>
<comment type="subcellular location">
    <subcellularLocation>
        <location evidence="1">Secreted</location>
    </subcellularLocation>
</comment>
<dbReference type="InterPro" id="IPR011049">
    <property type="entry name" value="Serralysin-like_metalloprot_C"/>
</dbReference>
<dbReference type="Gene3D" id="2.150.10.10">
    <property type="entry name" value="Serralysin-like metalloprotease, C-terminal"/>
    <property type="match status" value="1"/>
</dbReference>
<dbReference type="KEGG" id="theu:HPC62_16450"/>
<reference evidence="3 4" key="1">
    <citation type="submission" date="2020-05" db="EMBL/GenBank/DDBJ databases">
        <title>Complete genome sequence of of a novel Thermoleptolyngbya strain isolated from hot springs of Ganzi, Sichuan China.</title>
        <authorList>
            <person name="Tang J."/>
            <person name="Daroch M."/>
            <person name="Li L."/>
            <person name="Waleron K."/>
            <person name="Waleron M."/>
            <person name="Waleron M."/>
        </authorList>
    </citation>
    <scope>NUCLEOTIDE SEQUENCE [LARGE SCALE GENOMIC DNA]</scope>
    <source>
        <strain evidence="3 4">PKUAC-SCTA183</strain>
    </source>
</reference>
<dbReference type="PROSITE" id="PS00330">
    <property type="entry name" value="HEMOLYSIN_CALCIUM"/>
    <property type="match status" value="1"/>
</dbReference>
<dbReference type="InterPro" id="IPR001343">
    <property type="entry name" value="Hemolysn_Ca-bd"/>
</dbReference>
<keyword evidence="4" id="KW-1185">Reference proteome</keyword>
<dbReference type="PANTHER" id="PTHR38340:SF1">
    <property type="entry name" value="S-LAYER PROTEIN"/>
    <property type="match status" value="1"/>
</dbReference>
<dbReference type="Pfam" id="PF00353">
    <property type="entry name" value="HemolysinCabind"/>
    <property type="match status" value="1"/>
</dbReference>
<dbReference type="RefSeq" id="WP_172357442.1">
    <property type="nucleotide sequence ID" value="NZ_CP053661.1"/>
</dbReference>
<keyword evidence="2" id="KW-0964">Secreted</keyword>
<dbReference type="GO" id="GO:0005509">
    <property type="term" value="F:calcium ion binding"/>
    <property type="evidence" value="ECO:0007669"/>
    <property type="project" value="InterPro"/>
</dbReference>
<evidence type="ECO:0000313" key="4">
    <source>
        <dbReference type="Proteomes" id="UP000505210"/>
    </source>
</evidence>
<dbReference type="AlphaFoldDB" id="A0A6M8B863"/>
<dbReference type="EMBL" id="CP053661">
    <property type="protein sequence ID" value="QKD83579.1"/>
    <property type="molecule type" value="Genomic_DNA"/>
</dbReference>
<dbReference type="PRINTS" id="PR00313">
    <property type="entry name" value="CABNDNGRPT"/>
</dbReference>
<dbReference type="SUPFAM" id="SSF51120">
    <property type="entry name" value="beta-Roll"/>
    <property type="match status" value="1"/>
</dbReference>
<dbReference type="GO" id="GO:0005576">
    <property type="term" value="C:extracellular region"/>
    <property type="evidence" value="ECO:0007669"/>
    <property type="project" value="UniProtKB-SubCell"/>
</dbReference>
<evidence type="ECO:0008006" key="5">
    <source>
        <dbReference type="Google" id="ProtNLM"/>
    </source>
</evidence>
<dbReference type="PANTHER" id="PTHR38340">
    <property type="entry name" value="S-LAYER PROTEIN"/>
    <property type="match status" value="1"/>
</dbReference>
<organism evidence="3 4">
    <name type="scientific">Thermoleptolyngbya sichuanensis A183</name>
    <dbReference type="NCBI Taxonomy" id="2737172"/>
    <lineage>
        <taxon>Bacteria</taxon>
        <taxon>Bacillati</taxon>
        <taxon>Cyanobacteriota</taxon>
        <taxon>Cyanophyceae</taxon>
        <taxon>Oculatellales</taxon>
        <taxon>Oculatellaceae</taxon>
        <taxon>Thermoleptolyngbya</taxon>
        <taxon>Thermoleptolyngbya sichuanensis</taxon>
    </lineage>
</organism>
<evidence type="ECO:0000313" key="3">
    <source>
        <dbReference type="EMBL" id="QKD83579.1"/>
    </source>
</evidence>
<evidence type="ECO:0000256" key="2">
    <source>
        <dbReference type="ARBA" id="ARBA00022525"/>
    </source>
</evidence>
<proteinExistence type="predicted"/>
<protein>
    <recommendedName>
        <fullName evidence="5">Calcium-binding protein</fullName>
    </recommendedName>
</protein>
<dbReference type="Proteomes" id="UP000505210">
    <property type="component" value="Chromosome"/>
</dbReference>
<accession>A0A6M8B863</accession>
<sequence length="300" mass="31682">MAIRLNRAANQLVNRLLESDLAKSVADFLQDLDLSDINLGDVFGNISLEDWTDDLRSGIESALDTFSKDFNFTKLVGNIDDLFGGVDLSDVNFDALLKDVLGDISLNRLVKDLDQLLGSVDLEDLFNDSIDTSDWGELAKRVRAIASDVFDDFSTGLAQLDLGDRAADLLRGSIASNILSGLGGGDRLLGLGGADILLGGNGNDILLGGAGNDVLFGGLGRSLLTGGRGSDLFALAVGRGFATITDYRSGSDALTVLGDVAIESLRLRQRGADAVIRYGPDVLAVLTGVDVRNLSLSDFV</sequence>